<dbReference type="Proteomes" id="UP000632849">
    <property type="component" value="Unassembled WGS sequence"/>
</dbReference>
<dbReference type="Pfam" id="PF03995">
    <property type="entry name" value="Inhibitor_I36"/>
    <property type="match status" value="1"/>
</dbReference>
<comment type="caution">
    <text evidence="2">The sequence shown here is derived from an EMBL/GenBank/DDBJ whole genome shotgun (WGS) entry which is preliminary data.</text>
</comment>
<evidence type="ECO:0000313" key="3">
    <source>
        <dbReference type="Proteomes" id="UP000632849"/>
    </source>
</evidence>
<reference evidence="2" key="2">
    <citation type="submission" date="2020-09" db="EMBL/GenBank/DDBJ databases">
        <authorList>
            <person name="Sun Q."/>
            <person name="Ohkuma M."/>
        </authorList>
    </citation>
    <scope>NUCLEOTIDE SEQUENCE</scope>
    <source>
        <strain evidence="2">JCM 4122</strain>
    </source>
</reference>
<organism evidence="2 3">
    <name type="scientific">Streptomyces filamentosus</name>
    <name type="common">Streptomyces roseosporus</name>
    <dbReference type="NCBI Taxonomy" id="67294"/>
    <lineage>
        <taxon>Bacteria</taxon>
        <taxon>Bacillati</taxon>
        <taxon>Actinomycetota</taxon>
        <taxon>Actinomycetes</taxon>
        <taxon>Kitasatosporales</taxon>
        <taxon>Streptomycetaceae</taxon>
        <taxon>Streptomyces</taxon>
    </lineage>
</organism>
<proteinExistence type="predicted"/>
<evidence type="ECO:0008006" key="4">
    <source>
        <dbReference type="Google" id="ProtNLM"/>
    </source>
</evidence>
<dbReference type="AlphaFoldDB" id="A0A919ENM9"/>
<dbReference type="EMBL" id="BNBE01000002">
    <property type="protein sequence ID" value="GHG05388.1"/>
    <property type="molecule type" value="Genomic_DNA"/>
</dbReference>
<reference evidence="2" key="1">
    <citation type="journal article" date="2014" name="Int. J. Syst. Evol. Microbiol.">
        <title>Complete genome sequence of Corynebacterium casei LMG S-19264T (=DSM 44701T), isolated from a smear-ripened cheese.</title>
        <authorList>
            <consortium name="US DOE Joint Genome Institute (JGI-PGF)"/>
            <person name="Walter F."/>
            <person name="Albersmeier A."/>
            <person name="Kalinowski J."/>
            <person name="Ruckert C."/>
        </authorList>
    </citation>
    <scope>NUCLEOTIDE SEQUENCE</scope>
    <source>
        <strain evidence="2">JCM 4122</strain>
    </source>
</reference>
<sequence length="173" mass="18611">MIDAGQIKTGTTVHKTPVARFEQPSQEDYSATTEGIRMSKMRAILTAVILSITTTAAFAGNAAAGSYNGVCESSNGGEVCLYNTTNFTGAVYDTLYSKSEYTGTYYGTNTPIDNTVSSTWNRDPDTLVTFYGMPNYTGGAIGQAGGYKHSWEFMGFNNVFSSHCFESNPSCPN</sequence>
<dbReference type="SUPFAM" id="SSF49695">
    <property type="entry name" value="gamma-Crystallin-like"/>
    <property type="match status" value="1"/>
</dbReference>
<keyword evidence="3" id="KW-1185">Reference proteome</keyword>
<evidence type="ECO:0000313" key="2">
    <source>
        <dbReference type="EMBL" id="GHG05388.1"/>
    </source>
</evidence>
<gene>
    <name evidence="2" type="ORF">GCM10017667_40260</name>
</gene>
<keyword evidence="1" id="KW-0812">Transmembrane</keyword>
<feature type="transmembrane region" description="Helical" evidence="1">
    <location>
        <begin position="43"/>
        <end position="64"/>
    </location>
</feature>
<dbReference type="Gene3D" id="2.60.20.10">
    <property type="entry name" value="Crystallins"/>
    <property type="match status" value="1"/>
</dbReference>
<protein>
    <recommendedName>
        <fullName evidence="4">Peptidase inhibitor family I36</fullName>
    </recommendedName>
</protein>
<evidence type="ECO:0000256" key="1">
    <source>
        <dbReference type="SAM" id="Phobius"/>
    </source>
</evidence>
<keyword evidence="1" id="KW-0472">Membrane</keyword>
<accession>A0A919ENM9</accession>
<dbReference type="InterPro" id="IPR011024">
    <property type="entry name" value="G_crystallin-like"/>
</dbReference>
<keyword evidence="1" id="KW-1133">Transmembrane helix</keyword>
<name>A0A919ENM9_STRFL</name>